<dbReference type="AlphaFoldDB" id="A0A7C5YAJ8"/>
<protein>
    <submittedName>
        <fullName evidence="3">Amidohydrolase</fullName>
    </submittedName>
</protein>
<proteinExistence type="predicted"/>
<dbReference type="PANTHER" id="PTHR43794">
    <property type="entry name" value="AMINOHYDROLASE SSNA-RELATED"/>
    <property type="match status" value="1"/>
</dbReference>
<comment type="caution">
    <text evidence="3">The sequence shown here is derived from an EMBL/GenBank/DDBJ whole genome shotgun (WGS) entry which is preliminary data.</text>
</comment>
<dbReference type="SUPFAM" id="SSF51338">
    <property type="entry name" value="Composite domain of metallo-dependent hydrolases"/>
    <property type="match status" value="1"/>
</dbReference>
<dbReference type="Pfam" id="PF01979">
    <property type="entry name" value="Amidohydro_1"/>
    <property type="match status" value="1"/>
</dbReference>
<dbReference type="GO" id="GO:0016810">
    <property type="term" value="F:hydrolase activity, acting on carbon-nitrogen (but not peptide) bonds"/>
    <property type="evidence" value="ECO:0007669"/>
    <property type="project" value="InterPro"/>
</dbReference>
<dbReference type="PANTHER" id="PTHR43794:SF11">
    <property type="entry name" value="AMIDOHYDROLASE-RELATED DOMAIN-CONTAINING PROTEIN"/>
    <property type="match status" value="1"/>
</dbReference>
<organism evidence="3">
    <name type="scientific">Fervidobacterium nodosum</name>
    <dbReference type="NCBI Taxonomy" id="2424"/>
    <lineage>
        <taxon>Bacteria</taxon>
        <taxon>Thermotogati</taxon>
        <taxon>Thermotogota</taxon>
        <taxon>Thermotogae</taxon>
        <taxon>Thermotogales</taxon>
        <taxon>Fervidobacteriaceae</taxon>
        <taxon>Fervidobacterium</taxon>
    </lineage>
</organism>
<dbReference type="EMBL" id="DRXW01000271">
    <property type="protein sequence ID" value="HHR34173.1"/>
    <property type="molecule type" value="Genomic_DNA"/>
</dbReference>
<dbReference type="InterPro" id="IPR006680">
    <property type="entry name" value="Amidohydro-rel"/>
</dbReference>
<dbReference type="SUPFAM" id="SSF51556">
    <property type="entry name" value="Metallo-dependent hydrolases"/>
    <property type="match status" value="1"/>
</dbReference>
<evidence type="ECO:0000313" key="3">
    <source>
        <dbReference type="EMBL" id="HHR34173.1"/>
    </source>
</evidence>
<dbReference type="CDD" id="cd01298">
    <property type="entry name" value="ATZ_TRZ_like"/>
    <property type="match status" value="1"/>
</dbReference>
<dbReference type="InterPro" id="IPR032466">
    <property type="entry name" value="Metal_Hydrolase"/>
</dbReference>
<dbReference type="Gene3D" id="2.30.40.10">
    <property type="entry name" value="Urease, subunit C, domain 1"/>
    <property type="match status" value="1"/>
</dbReference>
<gene>
    <name evidence="3" type="ORF">ENM46_04430</name>
</gene>
<keyword evidence="1 3" id="KW-0378">Hydrolase</keyword>
<dbReference type="Gene3D" id="3.20.20.140">
    <property type="entry name" value="Metal-dependent hydrolases"/>
    <property type="match status" value="1"/>
</dbReference>
<accession>A0A7C5YAJ8</accession>
<dbReference type="InterPro" id="IPR011059">
    <property type="entry name" value="Metal-dep_hydrolase_composite"/>
</dbReference>
<dbReference type="InterPro" id="IPR050287">
    <property type="entry name" value="MTA/SAH_deaminase"/>
</dbReference>
<evidence type="ECO:0000256" key="1">
    <source>
        <dbReference type="ARBA" id="ARBA00022801"/>
    </source>
</evidence>
<evidence type="ECO:0000259" key="2">
    <source>
        <dbReference type="Pfam" id="PF01979"/>
    </source>
</evidence>
<feature type="domain" description="Amidohydrolase-related" evidence="2">
    <location>
        <begin position="48"/>
        <end position="379"/>
    </location>
</feature>
<reference evidence="3" key="1">
    <citation type="journal article" date="2020" name="mSystems">
        <title>Genome- and Community-Level Interaction Insights into Carbon Utilization and Element Cycling Functions of Hydrothermarchaeota in Hydrothermal Sediment.</title>
        <authorList>
            <person name="Zhou Z."/>
            <person name="Liu Y."/>
            <person name="Xu W."/>
            <person name="Pan J."/>
            <person name="Luo Z.H."/>
            <person name="Li M."/>
        </authorList>
    </citation>
    <scope>NUCLEOTIDE SEQUENCE [LARGE SCALE GENOMIC DNA]</scope>
    <source>
        <strain evidence="3">SpSt-1088</strain>
    </source>
</reference>
<sequence length="410" mass="46215">MILKNALVLIENELRSVDIKVKNGVISEIGNVLSLERQEDVIDLSGKIIIPGFVNTHAHVGMSLFRGFAEDLPFNEWLFNRILPAEERLTPEAVYYGSLVSMMEMASHGIVAFCDMYFYEDVVAQAVADFGMKALLTRGLVDDNGEDNGRLEENLKLYEKWHSYDGRIYIGLGPHAPYSCSKGYLLKIVEVAKANDMIVTMHFFENSWEYDRYSPEEIMKLGFDKIHFIPVHCTHLNSENLDVLTGTYPSINTVSNMKLGNGIPPITEMIKRGFKITIGTDGPASNNSQNILFDLRTSILSQKMSNPENFDVFTAFRSVTVNGYEALRLRGGKIEIGSPADFVVLNQNHVQLQPLDNFLKNLIHSYTDSVYATMVNGKFIYIDGKYPTIDTQEVLEKFTIFSRKVTGTES</sequence>
<name>A0A7C5YAJ8_9BACT</name>